<evidence type="ECO:0000313" key="3">
    <source>
        <dbReference type="EMBL" id="BBM36600.1"/>
    </source>
</evidence>
<dbReference type="Pfam" id="PF01380">
    <property type="entry name" value="SIS"/>
    <property type="match status" value="1"/>
</dbReference>
<accession>A0A510JBA8</accession>
<gene>
    <name evidence="3" type="ORF">JCM16774_1544</name>
</gene>
<evidence type="ECO:0000259" key="2">
    <source>
        <dbReference type="PROSITE" id="PS51464"/>
    </source>
</evidence>
<dbReference type="KEGG" id="lgo:JCM16774_1544"/>
<dbReference type="GO" id="GO:1901135">
    <property type="term" value="P:carbohydrate derivative metabolic process"/>
    <property type="evidence" value="ECO:0007669"/>
    <property type="project" value="InterPro"/>
</dbReference>
<sequence>MSLLLGIDENLLKEKKSYITAKEILQQPELWKETLEIFKNSGKQLKEFLKKIDFNETFDVIFTGAGTSEYVGNILEPLLRKESKVEFKSFATTDILNNPMNYFKKDKKTLLVSFARSGDSPESMAVVDIANDNIDNIYHLFITCNKEGALAKSSVNNEKTFLLLMPEKSNDKGFAMINSFSCMLLTGILVFGKNSKNVIEDMEKIIVLAESELKEKYEKIKKLADYDNKRIVILGSGILKGLAQELSLKVMELSAGKIVSVNNTTLGFRHGPKAIIDKETIVFDLVNQDDYARKYDEGLLEEMFGDETADKIIAYDIKENEKISENTDETVIPESKKIQEIKDKELCSLFIYLIYGQMYAFFKSQYLGNTTDNPFPTGEVNRVVKKFEVHKFNK</sequence>
<dbReference type="STRING" id="714315.GCA_000516535_01551"/>
<organism evidence="3 4">
    <name type="scientific">Pseudoleptotrichia goodfellowii</name>
    <dbReference type="NCBI Taxonomy" id="157692"/>
    <lineage>
        <taxon>Bacteria</taxon>
        <taxon>Fusobacteriati</taxon>
        <taxon>Fusobacteriota</taxon>
        <taxon>Fusobacteriia</taxon>
        <taxon>Fusobacteriales</taxon>
        <taxon>Leptotrichiaceae</taxon>
        <taxon>Pseudoleptotrichia</taxon>
    </lineage>
</organism>
<dbReference type="OrthoDB" id="9779207at2"/>
<dbReference type="GO" id="GO:0016853">
    <property type="term" value="F:isomerase activity"/>
    <property type="evidence" value="ECO:0007669"/>
    <property type="project" value="UniProtKB-KW"/>
</dbReference>
<dbReference type="AlphaFoldDB" id="A0A510JBA8"/>
<dbReference type="GO" id="GO:0097367">
    <property type="term" value="F:carbohydrate derivative binding"/>
    <property type="evidence" value="ECO:0007669"/>
    <property type="project" value="InterPro"/>
</dbReference>
<dbReference type="InterPro" id="IPR046348">
    <property type="entry name" value="SIS_dom_sf"/>
</dbReference>
<dbReference type="EMBL" id="AP019822">
    <property type="protein sequence ID" value="BBM36600.1"/>
    <property type="molecule type" value="Genomic_DNA"/>
</dbReference>
<dbReference type="CDD" id="cd05008">
    <property type="entry name" value="SIS_GlmS_GlmD_1"/>
    <property type="match status" value="1"/>
</dbReference>
<evidence type="ECO:0000256" key="1">
    <source>
        <dbReference type="ARBA" id="ARBA00022737"/>
    </source>
</evidence>
<proteinExistence type="predicted"/>
<dbReference type="InterPro" id="IPR035466">
    <property type="entry name" value="GlmS/AgaS_SIS"/>
</dbReference>
<keyword evidence="3" id="KW-0413">Isomerase</keyword>
<dbReference type="Gene3D" id="3.40.50.10490">
    <property type="entry name" value="Glucose-6-phosphate isomerase like protein, domain 1"/>
    <property type="match status" value="2"/>
</dbReference>
<dbReference type="InterPro" id="IPR001347">
    <property type="entry name" value="SIS_dom"/>
</dbReference>
<dbReference type="PANTHER" id="PTHR10937:SF4">
    <property type="entry name" value="GLUCOSAMINE-6-PHOSPHATE DEAMINASE"/>
    <property type="match status" value="1"/>
</dbReference>
<dbReference type="RefSeq" id="WP_026737851.1">
    <property type="nucleotide sequence ID" value="NZ_AP019822.1"/>
</dbReference>
<reference evidence="3 4" key="1">
    <citation type="submission" date="2019-07" db="EMBL/GenBank/DDBJ databases">
        <title>Complete Genome Sequence of Leptotrichia goodfellowii Strain JCM 16774.</title>
        <authorList>
            <person name="Watanabe S."/>
            <person name="Cui L."/>
        </authorList>
    </citation>
    <scope>NUCLEOTIDE SEQUENCE [LARGE SCALE GENOMIC DNA]</scope>
    <source>
        <strain evidence="3 4">JCM16774</strain>
    </source>
</reference>
<protein>
    <submittedName>
        <fullName evidence="3">Sugar isomerase, AgaS family</fullName>
    </submittedName>
</protein>
<feature type="domain" description="SIS" evidence="2">
    <location>
        <begin position="219"/>
        <end position="374"/>
    </location>
</feature>
<dbReference type="PROSITE" id="PS51464">
    <property type="entry name" value="SIS"/>
    <property type="match status" value="1"/>
</dbReference>
<dbReference type="PANTHER" id="PTHR10937">
    <property type="entry name" value="GLUCOSAMINE--FRUCTOSE-6-PHOSPHATE AMINOTRANSFERASE, ISOMERIZING"/>
    <property type="match status" value="1"/>
</dbReference>
<evidence type="ECO:0000313" key="4">
    <source>
        <dbReference type="Proteomes" id="UP000321606"/>
    </source>
</evidence>
<dbReference type="Proteomes" id="UP000321606">
    <property type="component" value="Chromosome"/>
</dbReference>
<name>A0A510JBA8_9FUSO</name>
<dbReference type="SUPFAM" id="SSF53697">
    <property type="entry name" value="SIS domain"/>
    <property type="match status" value="1"/>
</dbReference>
<keyword evidence="1" id="KW-0677">Repeat</keyword>